<dbReference type="Gene3D" id="3.40.30.120">
    <property type="match status" value="1"/>
</dbReference>
<keyword evidence="6" id="KW-1185">Reference proteome</keyword>
<dbReference type="Proteomes" id="UP001432128">
    <property type="component" value="Chromosome"/>
</dbReference>
<dbReference type="SUPFAM" id="SSF51905">
    <property type="entry name" value="FAD/NAD(P)-binding domain"/>
    <property type="match status" value="1"/>
</dbReference>
<dbReference type="InterPro" id="IPR050641">
    <property type="entry name" value="RIFMO-like"/>
</dbReference>
<dbReference type="Gene3D" id="3.50.50.60">
    <property type="entry name" value="FAD/NAD(P)-binding domain"/>
    <property type="match status" value="1"/>
</dbReference>
<evidence type="ECO:0000256" key="3">
    <source>
        <dbReference type="ARBA" id="ARBA00022827"/>
    </source>
</evidence>
<dbReference type="AlphaFoldDB" id="A0AAU4JYK5"/>
<accession>A0AAU4JYK5</accession>
<keyword evidence="3" id="KW-0274">FAD</keyword>
<sequence length="480" mass="51072">MLLVDERERLGMGTQTHRTEVAIVGGGPVGMAMAAELALLGVDTVVIEIRTETDERPRAGTVHARSLSHLARRGYIPSRRPDEIARGEGRLVSTPFQFAAQPVLTITAPAVEPAPIAGIPQARLEAAFEHRARGLGATVLRGHTVREITDMGERFRLDLATAAPDGVEAVDARWVIGADGARSVVAEHGDFGTHTYPATMNALAGLARADHPGPPPGWNATSTGWTLHNPNPGGKARIIAMDFSGPLAVRDTPDPQEYLQRLGAVLGAPPELDEISHLTRFSDHGRHRTRMRDGRMMLIGDAAHVHYPLGGQGLNTGMQDAFTLGWRLAAVVDDTADPSVLDEWSRERVHVAEVVVANTVVQSRMMNPGSTDLRDAVVAMLSVPGLHDALADVISGQFQPGFQTDLVITADDGTVTTLAELLTRGTFVGIAPDSATPLPGAIGTAGSRHPEVTVVHGKVTPEQPWVSALIRPDGYLAATH</sequence>
<dbReference type="GO" id="GO:0016709">
    <property type="term" value="F:oxidoreductase activity, acting on paired donors, with incorporation or reduction of molecular oxygen, NAD(P)H as one donor, and incorporation of one atom of oxygen"/>
    <property type="evidence" value="ECO:0007669"/>
    <property type="project" value="UniProtKB-ARBA"/>
</dbReference>
<dbReference type="InterPro" id="IPR002938">
    <property type="entry name" value="FAD-bd"/>
</dbReference>
<dbReference type="RefSeq" id="WP_328856477.1">
    <property type="nucleotide sequence ID" value="NZ_CP108021.1"/>
</dbReference>
<dbReference type="PRINTS" id="PR00420">
    <property type="entry name" value="RNGMNOXGNASE"/>
</dbReference>
<dbReference type="KEGG" id="whr:OG579_14345"/>
<dbReference type="PANTHER" id="PTHR43004">
    <property type="entry name" value="TRK SYSTEM POTASSIUM UPTAKE PROTEIN"/>
    <property type="match status" value="1"/>
</dbReference>
<keyword evidence="2" id="KW-0285">Flavoprotein</keyword>
<gene>
    <name evidence="5" type="ORF">OG579_14345</name>
</gene>
<comment type="cofactor">
    <cofactor evidence="1">
        <name>FAD</name>
        <dbReference type="ChEBI" id="CHEBI:57692"/>
    </cofactor>
</comment>
<dbReference type="InterPro" id="IPR036188">
    <property type="entry name" value="FAD/NAD-bd_sf"/>
</dbReference>
<dbReference type="Pfam" id="PF01494">
    <property type="entry name" value="FAD_binding_3"/>
    <property type="match status" value="1"/>
</dbReference>
<dbReference type="EMBL" id="CP108021">
    <property type="protein sequence ID" value="WUM18902.1"/>
    <property type="molecule type" value="Genomic_DNA"/>
</dbReference>
<dbReference type="GO" id="GO:0071949">
    <property type="term" value="F:FAD binding"/>
    <property type="evidence" value="ECO:0007669"/>
    <property type="project" value="InterPro"/>
</dbReference>
<protein>
    <submittedName>
        <fullName evidence="5">FAD-dependent monooxygenase</fullName>
    </submittedName>
</protein>
<organism evidence="5 6">
    <name type="scientific">Williamsia herbipolensis</name>
    <dbReference type="NCBI Taxonomy" id="1603258"/>
    <lineage>
        <taxon>Bacteria</taxon>
        <taxon>Bacillati</taxon>
        <taxon>Actinomycetota</taxon>
        <taxon>Actinomycetes</taxon>
        <taxon>Mycobacteriales</taxon>
        <taxon>Nocardiaceae</taxon>
        <taxon>Williamsia</taxon>
    </lineage>
</organism>
<evidence type="ECO:0000313" key="6">
    <source>
        <dbReference type="Proteomes" id="UP001432128"/>
    </source>
</evidence>
<dbReference type="Gene3D" id="3.30.70.2450">
    <property type="match status" value="1"/>
</dbReference>
<keyword evidence="5" id="KW-0503">Monooxygenase</keyword>
<evidence type="ECO:0000313" key="5">
    <source>
        <dbReference type="EMBL" id="WUM18902.1"/>
    </source>
</evidence>
<proteinExistence type="predicted"/>
<evidence type="ECO:0000259" key="4">
    <source>
        <dbReference type="Pfam" id="PF01494"/>
    </source>
</evidence>
<feature type="domain" description="FAD-binding" evidence="4">
    <location>
        <begin position="18"/>
        <end position="358"/>
    </location>
</feature>
<reference evidence="5 6" key="1">
    <citation type="submission" date="2022-10" db="EMBL/GenBank/DDBJ databases">
        <title>The complete genomes of actinobacterial strains from the NBC collection.</title>
        <authorList>
            <person name="Joergensen T.S."/>
            <person name="Alvarez Arevalo M."/>
            <person name="Sterndorff E.B."/>
            <person name="Faurdal D."/>
            <person name="Vuksanovic O."/>
            <person name="Mourched A.-S."/>
            <person name="Charusanti P."/>
            <person name="Shaw S."/>
            <person name="Blin K."/>
            <person name="Weber T."/>
        </authorList>
    </citation>
    <scope>NUCLEOTIDE SEQUENCE [LARGE SCALE GENOMIC DNA]</scope>
    <source>
        <strain evidence="5 6">NBC_00319</strain>
    </source>
</reference>
<evidence type="ECO:0000256" key="1">
    <source>
        <dbReference type="ARBA" id="ARBA00001974"/>
    </source>
</evidence>
<name>A0AAU4JYK5_9NOCA</name>
<dbReference type="PANTHER" id="PTHR43004:SF19">
    <property type="entry name" value="BINDING MONOOXYGENASE, PUTATIVE (JCVI)-RELATED"/>
    <property type="match status" value="1"/>
</dbReference>
<keyword evidence="5" id="KW-0560">Oxidoreductase</keyword>
<evidence type="ECO:0000256" key="2">
    <source>
        <dbReference type="ARBA" id="ARBA00022630"/>
    </source>
</evidence>